<dbReference type="PROSITE" id="PS00636">
    <property type="entry name" value="DNAJ_1"/>
    <property type="match status" value="1"/>
</dbReference>
<protein>
    <submittedName>
        <fullName evidence="4">DnaJ-like subfamily B member 6</fullName>
    </submittedName>
</protein>
<dbReference type="SUPFAM" id="SSF46565">
    <property type="entry name" value="Chaperone J-domain"/>
    <property type="match status" value="1"/>
</dbReference>
<feature type="region of interest" description="Disordered" evidence="1">
    <location>
        <begin position="1"/>
        <end position="35"/>
    </location>
</feature>
<keyword evidence="5" id="KW-1185">Reference proteome</keyword>
<dbReference type="Pfam" id="PF00787">
    <property type="entry name" value="PX"/>
    <property type="match status" value="2"/>
</dbReference>
<evidence type="ECO:0000259" key="3">
    <source>
        <dbReference type="PROSITE" id="PS50195"/>
    </source>
</evidence>
<dbReference type="EMBL" id="LSRX01000048">
    <property type="protein sequence ID" value="OLQ12155.1"/>
    <property type="molecule type" value="Genomic_DNA"/>
</dbReference>
<dbReference type="InterPro" id="IPR036871">
    <property type="entry name" value="PX_dom_sf"/>
</dbReference>
<dbReference type="Gene3D" id="3.40.50.300">
    <property type="entry name" value="P-loop containing nucleotide triphosphate hydrolases"/>
    <property type="match status" value="1"/>
</dbReference>
<dbReference type="Pfam" id="PF00226">
    <property type="entry name" value="DnaJ"/>
    <property type="match status" value="1"/>
</dbReference>
<dbReference type="InterPro" id="IPR036869">
    <property type="entry name" value="J_dom_sf"/>
</dbReference>
<dbReference type="InterPro" id="IPR027417">
    <property type="entry name" value="P-loop_NTPase"/>
</dbReference>
<gene>
    <name evidence="4" type="primary">DNAJB6</name>
    <name evidence="4" type="ORF">AK812_SmicGene3984</name>
</gene>
<dbReference type="CDD" id="cd06257">
    <property type="entry name" value="DnaJ"/>
    <property type="match status" value="1"/>
</dbReference>
<feature type="domain" description="PX" evidence="3">
    <location>
        <begin position="63"/>
        <end position="206"/>
    </location>
</feature>
<dbReference type="PROSITE" id="PS50076">
    <property type="entry name" value="DNAJ_2"/>
    <property type="match status" value="1"/>
</dbReference>
<dbReference type="SMART" id="SM00271">
    <property type="entry name" value="DnaJ"/>
    <property type="match status" value="1"/>
</dbReference>
<dbReference type="InterPro" id="IPR050817">
    <property type="entry name" value="DjlA_DnaK_co-chaperone"/>
</dbReference>
<dbReference type="InterPro" id="IPR001623">
    <property type="entry name" value="DnaJ_domain"/>
</dbReference>
<proteinExistence type="predicted"/>
<dbReference type="PANTHER" id="PTHR24074">
    <property type="entry name" value="CO-CHAPERONE PROTEIN DJLA"/>
    <property type="match status" value="1"/>
</dbReference>
<dbReference type="InterPro" id="IPR018253">
    <property type="entry name" value="DnaJ_domain_CS"/>
</dbReference>
<dbReference type="InterPro" id="IPR001683">
    <property type="entry name" value="PX_dom"/>
</dbReference>
<dbReference type="GO" id="GO:0035091">
    <property type="term" value="F:phosphatidylinositol binding"/>
    <property type="evidence" value="ECO:0007669"/>
    <property type="project" value="InterPro"/>
</dbReference>
<name>A0A1Q9EXN8_SYMMI</name>
<comment type="caution">
    <text evidence="4">The sequence shown here is derived from an EMBL/GenBank/DDBJ whole genome shotgun (WGS) entry which is preliminary data.</text>
</comment>
<feature type="region of interest" description="Disordered" evidence="1">
    <location>
        <begin position="1449"/>
        <end position="1469"/>
    </location>
</feature>
<dbReference type="PRINTS" id="PR00625">
    <property type="entry name" value="JDOMAIN"/>
</dbReference>
<dbReference type="SUPFAM" id="SSF64268">
    <property type="entry name" value="PX domain"/>
    <property type="match status" value="2"/>
</dbReference>
<evidence type="ECO:0000259" key="2">
    <source>
        <dbReference type="PROSITE" id="PS50076"/>
    </source>
</evidence>
<dbReference type="OrthoDB" id="446378at2759"/>
<feature type="region of interest" description="Disordered" evidence="1">
    <location>
        <begin position="1079"/>
        <end position="1098"/>
    </location>
</feature>
<feature type="domain" description="J" evidence="2">
    <location>
        <begin position="1007"/>
        <end position="1073"/>
    </location>
</feature>
<evidence type="ECO:0000256" key="1">
    <source>
        <dbReference type="SAM" id="MobiDB-lite"/>
    </source>
</evidence>
<dbReference type="SMART" id="SM00312">
    <property type="entry name" value="PX"/>
    <property type="match status" value="1"/>
</dbReference>
<evidence type="ECO:0000313" key="4">
    <source>
        <dbReference type="EMBL" id="OLQ12155.1"/>
    </source>
</evidence>
<accession>A0A1Q9EXN8</accession>
<dbReference type="PROSITE" id="PS50195">
    <property type="entry name" value="PX"/>
    <property type="match status" value="1"/>
</dbReference>
<dbReference type="Gene3D" id="1.10.287.110">
    <property type="entry name" value="DnaJ domain"/>
    <property type="match status" value="1"/>
</dbReference>
<sequence length="1529" mass="170149">MSEPKNEDDGKTAGEVLPASASPARSGDATGMSSSWQDVDVPQSFHLSVTDRCTLPFLTVGAPCGEVTVRDPETVGSTMTKHTTYLIRGHLEDKPPFSVRRRYSDFEWFRKALTAQFPGIRVPPLPKKRVSGRFEECNANSEDDEWKILEAVNIDELEGIYGELPDRMIASITLFLALPEDEEEAKPTAMSSEEVSKFLSGKQLDEELEEMTDQYMLRREDNCHRADLPPKTEQWAFIPLRPDEDEQYRKVLAQPFSDAPAAAFKRNHELRGILAGGASSKLERLRDMIQGMEEEDEAVVVSGRLAVLDSQCNNFFEDGKHRRFQHRGQMEVVPLDEGGWRSRLNLIGRVDSGHCDHQASRRIWRPGQRRACTFLSISQNTIEEKILLRACSKQGCWPLCPAIASRHRLAWINGVAWKAMQLPIGLVMTKCAGLAQDSQQQPSAANMLSASTPSCSAKKPAKKRVRVASQEFVKKNKYMYTSGVYSSTCVAEEAFDEMDESFVGGAKKRGQLSAEATVIRDAQGEEDTQKYDYFETILHVRSQNLTCDGEVHLNGATVEGLVEEIGHIVNDSLRSAALQSAATERLAEQNRQIAARNKGMPKGSPAAAAAPLYRGYTQAQYGTSGTAPAGIDCRAALLVASFVEARRAGLEEFLHRCLRIPQLSKECPIFQRFLESAGEGDGISLEELRRSFDGRSIAEMCGTFQTAFADQLARLESPPDDSKLSDAKSFLEAHVVKLRDLTVALRDACDAQKHATALASTAQARFASVSSSDTADAARKPRSIIAAALKQQDEVFQEAPGFHYDLLLAAAERELDETEAMQDALLGLGALHQRLVDAQQKRVFVEVEQKRLSSRTDSGEPSALGKLFGKRDKTTKLEDLASQHAQSLEDAKYAEEWYASARVIAISRELDAFGAEQVALNNWLQLEIARRFRATSLIWIEKDDTNTRFVRHEELVKRLGQQPTATADGTQLHPASRWAMRNWLLRLALTLAVLEPLACGGSQKEKDYYEVLGVAQDASESDIKRAYKKLALKWHPDKNPDQKETAQREFIAVQQAYEVLGDVDKRRRYDNQKAFFSEESGEEWEGADRGGFEPPGEPVSSLSRLAEILSMNEPYVIHVYSDQRHYFGQWMNEVAQEVKLAHLNVFTAEEDVLQRLGVRRYPMFVITSGGGGHWQNYFPHGFEHESSGFGVEAVGSVRRLVSWVIVDPATRQGFHPQPQLLSGAASFRQQISDARFMPELHRRSFEELCHGSWSGSCAWVALFLVTPDLLGKEEKARRALRNFREACRNVKEHASHSFECFWARHDGSSDSPFHGLDPQLLPSQRAPGKSVSVIAYAGAAKQAILYPKEVLGRELAQRDLTKWLQQVQAISDPSHLGEDGGGSHKVLRGSISALPDPEEERTGPKGFIERAWEACSEILRRLFEAIAEPRLLLFSLVFGWPLLQQLMGPSQSSNSAGNAPNAARGLADGDPVQVQGLADRTEFNNLRGRIVGRVPGPDGEATKYRVQIQFGGESKVLAVKERNLRKLQS</sequence>
<organism evidence="4 5">
    <name type="scientific">Symbiodinium microadriaticum</name>
    <name type="common">Dinoflagellate</name>
    <name type="synonym">Zooxanthella microadriatica</name>
    <dbReference type="NCBI Taxonomy" id="2951"/>
    <lineage>
        <taxon>Eukaryota</taxon>
        <taxon>Sar</taxon>
        <taxon>Alveolata</taxon>
        <taxon>Dinophyceae</taxon>
        <taxon>Suessiales</taxon>
        <taxon>Symbiodiniaceae</taxon>
        <taxon>Symbiodinium</taxon>
    </lineage>
</organism>
<evidence type="ECO:0000313" key="5">
    <source>
        <dbReference type="Proteomes" id="UP000186817"/>
    </source>
</evidence>
<feature type="compositionally biased region" description="Low complexity" evidence="1">
    <location>
        <begin position="1449"/>
        <end position="1463"/>
    </location>
</feature>
<reference evidence="4 5" key="1">
    <citation type="submission" date="2016-02" db="EMBL/GenBank/DDBJ databases">
        <title>Genome analysis of coral dinoflagellate symbionts highlights evolutionary adaptations to a symbiotic lifestyle.</title>
        <authorList>
            <person name="Aranda M."/>
            <person name="Li Y."/>
            <person name="Liew Y.J."/>
            <person name="Baumgarten S."/>
            <person name="Simakov O."/>
            <person name="Wilson M."/>
            <person name="Piel J."/>
            <person name="Ashoor H."/>
            <person name="Bougouffa S."/>
            <person name="Bajic V.B."/>
            <person name="Ryu T."/>
            <person name="Ravasi T."/>
            <person name="Bayer T."/>
            <person name="Micklem G."/>
            <person name="Kim H."/>
            <person name="Bhak J."/>
            <person name="Lajeunesse T.C."/>
            <person name="Voolstra C.R."/>
        </authorList>
    </citation>
    <scope>NUCLEOTIDE SEQUENCE [LARGE SCALE GENOMIC DNA]</scope>
    <source>
        <strain evidence="4 5">CCMP2467</strain>
    </source>
</reference>
<dbReference type="Proteomes" id="UP000186817">
    <property type="component" value="Unassembled WGS sequence"/>
</dbReference>
<feature type="compositionally biased region" description="Basic and acidic residues" evidence="1">
    <location>
        <begin position="1"/>
        <end position="12"/>
    </location>
</feature>
<dbReference type="Gene3D" id="3.30.1520.10">
    <property type="entry name" value="Phox-like domain"/>
    <property type="match status" value="2"/>
</dbReference>